<accession>A0AAD9APP2</accession>
<reference evidence="2" key="1">
    <citation type="submission" date="2023-01" db="EMBL/GenBank/DDBJ databases">
        <title>Colletotrichum chrysophilum M932 genome sequence.</title>
        <authorList>
            <person name="Baroncelli R."/>
        </authorList>
    </citation>
    <scope>NUCLEOTIDE SEQUENCE</scope>
    <source>
        <strain evidence="2">M932</strain>
    </source>
</reference>
<dbReference type="Proteomes" id="UP001243330">
    <property type="component" value="Unassembled WGS sequence"/>
</dbReference>
<evidence type="ECO:0000313" key="2">
    <source>
        <dbReference type="EMBL" id="KAK1852116.1"/>
    </source>
</evidence>
<evidence type="ECO:0000256" key="1">
    <source>
        <dbReference type="SAM" id="MobiDB-lite"/>
    </source>
</evidence>
<gene>
    <name evidence="2" type="ORF">CCHR01_05268</name>
</gene>
<feature type="compositionally biased region" description="Basic and acidic residues" evidence="1">
    <location>
        <begin position="1"/>
        <end position="14"/>
    </location>
</feature>
<dbReference type="AlphaFoldDB" id="A0AAD9APP2"/>
<protein>
    <submittedName>
        <fullName evidence="2">Uncharacterized protein</fullName>
    </submittedName>
</protein>
<keyword evidence="3" id="KW-1185">Reference proteome</keyword>
<sequence length="37" mass="4195">MTDRTDRSLGDSNHRSWMSVNPMSMRSQMAGKHVTSV</sequence>
<comment type="caution">
    <text evidence="2">The sequence shown here is derived from an EMBL/GenBank/DDBJ whole genome shotgun (WGS) entry which is preliminary data.</text>
</comment>
<feature type="region of interest" description="Disordered" evidence="1">
    <location>
        <begin position="1"/>
        <end position="37"/>
    </location>
</feature>
<proteinExistence type="predicted"/>
<feature type="compositionally biased region" description="Polar residues" evidence="1">
    <location>
        <begin position="15"/>
        <end position="27"/>
    </location>
</feature>
<evidence type="ECO:0000313" key="3">
    <source>
        <dbReference type="Proteomes" id="UP001243330"/>
    </source>
</evidence>
<organism evidence="2 3">
    <name type="scientific">Colletotrichum chrysophilum</name>
    <dbReference type="NCBI Taxonomy" id="1836956"/>
    <lineage>
        <taxon>Eukaryota</taxon>
        <taxon>Fungi</taxon>
        <taxon>Dikarya</taxon>
        <taxon>Ascomycota</taxon>
        <taxon>Pezizomycotina</taxon>
        <taxon>Sordariomycetes</taxon>
        <taxon>Hypocreomycetidae</taxon>
        <taxon>Glomerellales</taxon>
        <taxon>Glomerellaceae</taxon>
        <taxon>Colletotrichum</taxon>
        <taxon>Colletotrichum gloeosporioides species complex</taxon>
    </lineage>
</organism>
<dbReference type="EMBL" id="JAQOWY010000082">
    <property type="protein sequence ID" value="KAK1852116.1"/>
    <property type="molecule type" value="Genomic_DNA"/>
</dbReference>
<name>A0AAD9APP2_9PEZI</name>